<feature type="region of interest" description="Disordered" evidence="1">
    <location>
        <begin position="144"/>
        <end position="217"/>
    </location>
</feature>
<sequence>MLYPIDTIDIEYGFTKALPRFGSDKIARNTARQTVDELNSPLEIRSVADYSDKLTYNPHEIRALWPVINTQVDVQQSSNQLENEQIQASQAASSDLHSSKRHRWHFGCRSENTERDPSSNPALEIRNLKNFEDDLTLEVRQQQQPLGMQQQQPLGMQQQQPNMIPSNQQQNMPPNQPQNMPTNQQQNMPPNQQSNMMPPNQQSNMMPPNQQSNMMPPNQQSNMMPPNMMPTNMMLPNMMPPNMMPPNMMPSNQQLPQMQMQTPSMPMQPVPNNMQMHPTDGQVHGQVSLPQVPNTNMMGQPSMGYPMPYYQSMGGPVGAPNNFPPYNAYPPTGQMQLPVPQNQFTTYGPSSAYTNPGYNTPLSPSQNDMEAQIASAFLATQLSNMMRDPNTRESLLYLVSELRSFLSNPNSIPMMTAMNHRAQDVMNTPALFNQFVPQNLPHSTSTLVQIQDGTNNILDKGKAKVGRVLSFVKDLADANNRLIEGTTNDIPGLNAIAKLGTGLTTTGIGFLDGLVSPWLQPSGHGSATITTVTNPQTTMPNYHYQTRE</sequence>
<gene>
    <name evidence="2" type="ORF">V9T40_006324</name>
</gene>
<name>A0AAN9TZ98_9HEMI</name>
<comment type="caution">
    <text evidence="2">The sequence shown here is derived from an EMBL/GenBank/DDBJ whole genome shotgun (WGS) entry which is preliminary data.</text>
</comment>
<dbReference type="EMBL" id="JBBCAQ010000014">
    <property type="protein sequence ID" value="KAK7598089.1"/>
    <property type="molecule type" value="Genomic_DNA"/>
</dbReference>
<evidence type="ECO:0000313" key="2">
    <source>
        <dbReference type="EMBL" id="KAK7598089.1"/>
    </source>
</evidence>
<evidence type="ECO:0000256" key="1">
    <source>
        <dbReference type="SAM" id="MobiDB-lite"/>
    </source>
</evidence>
<feature type="region of interest" description="Disordered" evidence="1">
    <location>
        <begin position="526"/>
        <end position="548"/>
    </location>
</feature>
<accession>A0AAN9TZ98</accession>
<dbReference type="AlphaFoldDB" id="A0AAN9TZ98"/>
<reference evidence="2 3" key="1">
    <citation type="submission" date="2024-03" db="EMBL/GenBank/DDBJ databases">
        <title>Adaptation during the transition from Ophiocordyceps entomopathogen to insect associate is accompanied by gene loss and intensified selection.</title>
        <authorList>
            <person name="Ward C.M."/>
            <person name="Onetto C.A."/>
            <person name="Borneman A.R."/>
        </authorList>
    </citation>
    <scope>NUCLEOTIDE SEQUENCE [LARGE SCALE GENOMIC DNA]</scope>
    <source>
        <strain evidence="2">AWRI1</strain>
        <tissue evidence="2">Single Adult Female</tissue>
    </source>
</reference>
<organism evidence="2 3">
    <name type="scientific">Parthenolecanium corni</name>
    <dbReference type="NCBI Taxonomy" id="536013"/>
    <lineage>
        <taxon>Eukaryota</taxon>
        <taxon>Metazoa</taxon>
        <taxon>Ecdysozoa</taxon>
        <taxon>Arthropoda</taxon>
        <taxon>Hexapoda</taxon>
        <taxon>Insecta</taxon>
        <taxon>Pterygota</taxon>
        <taxon>Neoptera</taxon>
        <taxon>Paraneoptera</taxon>
        <taxon>Hemiptera</taxon>
        <taxon>Sternorrhyncha</taxon>
        <taxon>Coccoidea</taxon>
        <taxon>Coccidae</taxon>
        <taxon>Parthenolecanium</taxon>
    </lineage>
</organism>
<proteinExistence type="predicted"/>
<evidence type="ECO:0000313" key="3">
    <source>
        <dbReference type="Proteomes" id="UP001367676"/>
    </source>
</evidence>
<protein>
    <submittedName>
        <fullName evidence="2">Uncharacterized protein</fullName>
    </submittedName>
</protein>
<feature type="compositionally biased region" description="Polar residues" evidence="1">
    <location>
        <begin position="79"/>
        <end position="96"/>
    </location>
</feature>
<dbReference type="Proteomes" id="UP001367676">
    <property type="component" value="Unassembled WGS sequence"/>
</dbReference>
<feature type="region of interest" description="Disordered" evidence="1">
    <location>
        <begin position="79"/>
        <end position="99"/>
    </location>
</feature>
<keyword evidence="3" id="KW-1185">Reference proteome</keyword>